<accession>A0A671LAE1</accession>
<evidence type="ECO:0000256" key="1">
    <source>
        <dbReference type="ARBA" id="ARBA00004401"/>
    </source>
</evidence>
<reference evidence="3" key="2">
    <citation type="submission" date="2025-09" db="UniProtKB">
        <authorList>
            <consortium name="Ensembl"/>
        </authorList>
    </citation>
    <scope>IDENTIFICATION</scope>
</reference>
<dbReference type="Pfam" id="PF00059">
    <property type="entry name" value="Lectin_C"/>
    <property type="match status" value="1"/>
</dbReference>
<protein>
    <recommendedName>
        <fullName evidence="2">C-type lectin domain-containing protein</fullName>
    </recommendedName>
</protein>
<dbReference type="InterPro" id="IPR016187">
    <property type="entry name" value="CTDL_fold"/>
</dbReference>
<evidence type="ECO:0000313" key="4">
    <source>
        <dbReference type="Proteomes" id="UP000472260"/>
    </source>
</evidence>
<sequence length="151" mass="18246">QLQYLMMVNINEEKYCGGNIQHYLGRIKYLLTPGCTESDWIPFRNSCYLFSHDTMNWTKAKDYCEEKGALLLKIEAGSEKEWQFVTNFAKPHDYWVGLTDQNTGQWRWNWIFRFWIIESDYSELTFMTKYKQIDMIHDHILPYTKCLLFII</sequence>
<dbReference type="InterPro" id="IPR001304">
    <property type="entry name" value="C-type_lectin-like"/>
</dbReference>
<reference evidence="3" key="1">
    <citation type="submission" date="2025-08" db="UniProtKB">
        <authorList>
            <consortium name="Ensembl"/>
        </authorList>
    </citation>
    <scope>IDENTIFICATION</scope>
</reference>
<dbReference type="Ensembl" id="ENSSANT00000016103.1">
    <property type="protein sequence ID" value="ENSSANP00000015110.1"/>
    <property type="gene ID" value="ENSSANG00000007976.1"/>
</dbReference>
<dbReference type="Proteomes" id="UP000472260">
    <property type="component" value="Unassembled WGS sequence"/>
</dbReference>
<dbReference type="PANTHER" id="PTHR45710">
    <property type="entry name" value="C-TYPE LECTIN DOMAIN-CONTAINING PROTEIN 180"/>
    <property type="match status" value="1"/>
</dbReference>
<dbReference type="SUPFAM" id="SSF56436">
    <property type="entry name" value="C-type lectin-like"/>
    <property type="match status" value="1"/>
</dbReference>
<evidence type="ECO:0000259" key="2">
    <source>
        <dbReference type="PROSITE" id="PS50041"/>
    </source>
</evidence>
<keyword evidence="4" id="KW-1185">Reference proteome</keyword>
<dbReference type="AlphaFoldDB" id="A0A671LAE1"/>
<evidence type="ECO:0000313" key="3">
    <source>
        <dbReference type="Ensembl" id="ENSSANP00000015110.1"/>
    </source>
</evidence>
<dbReference type="PANTHER" id="PTHR45710:SF26">
    <property type="entry name" value="RH26557P"/>
    <property type="match status" value="1"/>
</dbReference>
<proteinExistence type="predicted"/>
<dbReference type="PROSITE" id="PS50041">
    <property type="entry name" value="C_TYPE_LECTIN_2"/>
    <property type="match status" value="1"/>
</dbReference>
<dbReference type="GO" id="GO:0005886">
    <property type="term" value="C:plasma membrane"/>
    <property type="evidence" value="ECO:0007669"/>
    <property type="project" value="UniProtKB-SubCell"/>
</dbReference>
<name>A0A671LAE1_9TELE</name>
<dbReference type="InterPro" id="IPR050828">
    <property type="entry name" value="C-type_lectin/matrix_domain"/>
</dbReference>
<comment type="subcellular location">
    <subcellularLocation>
        <location evidence="1">Cell membrane</location>
        <topology evidence="1">Single-pass type II membrane protein</topology>
    </subcellularLocation>
</comment>
<dbReference type="InterPro" id="IPR016186">
    <property type="entry name" value="C-type_lectin-like/link_sf"/>
</dbReference>
<organism evidence="3 4">
    <name type="scientific">Sinocyclocheilus anshuiensis</name>
    <dbReference type="NCBI Taxonomy" id="1608454"/>
    <lineage>
        <taxon>Eukaryota</taxon>
        <taxon>Metazoa</taxon>
        <taxon>Chordata</taxon>
        <taxon>Craniata</taxon>
        <taxon>Vertebrata</taxon>
        <taxon>Euteleostomi</taxon>
        <taxon>Actinopterygii</taxon>
        <taxon>Neopterygii</taxon>
        <taxon>Teleostei</taxon>
        <taxon>Ostariophysi</taxon>
        <taxon>Cypriniformes</taxon>
        <taxon>Cyprinidae</taxon>
        <taxon>Cyprininae</taxon>
        <taxon>Sinocyclocheilus</taxon>
    </lineage>
</organism>
<dbReference type="SMART" id="SM00034">
    <property type="entry name" value="CLECT"/>
    <property type="match status" value="1"/>
</dbReference>
<feature type="domain" description="C-type lectin" evidence="2">
    <location>
        <begin position="43"/>
        <end position="108"/>
    </location>
</feature>
<dbReference type="Gene3D" id="3.10.100.10">
    <property type="entry name" value="Mannose-Binding Protein A, subunit A"/>
    <property type="match status" value="1"/>
</dbReference>